<dbReference type="Proteomes" id="UP000501237">
    <property type="component" value="Chromosome"/>
</dbReference>
<sequence>MDTLQNGIDAYNQTFQDLHGEDDELACDGPAPAADIERFQALAGMPLPAELVAFYRHFGSLKNNTQDDNHCFWLPAPGELVDWLEDQGSGAGLVSLMRAFWGGDRPELDAGTHFDAAQLQALDQRFIGFGWFMGDDMLEGAHFLFFDRAGGFGRLHYHQDRFAEARRGLLGLLESGLPGHSLEALLGQALDEVREGLEAFG</sequence>
<dbReference type="EMBL" id="AP022642">
    <property type="protein sequence ID" value="BCA27814.1"/>
    <property type="molecule type" value="Genomic_DNA"/>
</dbReference>
<organism evidence="2 3">
    <name type="scientific">Metapseudomonas otitidis</name>
    <dbReference type="NCBI Taxonomy" id="319939"/>
    <lineage>
        <taxon>Bacteria</taxon>
        <taxon>Pseudomonadati</taxon>
        <taxon>Pseudomonadota</taxon>
        <taxon>Gammaproteobacteria</taxon>
        <taxon>Pseudomonadales</taxon>
        <taxon>Pseudomonadaceae</taxon>
        <taxon>Metapseudomonas</taxon>
    </lineage>
</organism>
<protein>
    <recommendedName>
        <fullName evidence="1">Knr4/Smi1-like domain-containing protein</fullName>
    </recommendedName>
</protein>
<dbReference type="InterPro" id="IPR018958">
    <property type="entry name" value="Knr4/Smi1-like_dom"/>
</dbReference>
<feature type="domain" description="Knr4/Smi1-like" evidence="1">
    <location>
        <begin position="30"/>
        <end position="188"/>
    </location>
</feature>
<dbReference type="GeneID" id="57397006"/>
<dbReference type="KEGG" id="poj:PtoMrB4_17910"/>
<evidence type="ECO:0000313" key="3">
    <source>
        <dbReference type="Proteomes" id="UP000501237"/>
    </source>
</evidence>
<proteinExistence type="predicted"/>
<gene>
    <name evidence="2" type="ORF">PtoMrB4_17910</name>
</gene>
<dbReference type="SMART" id="SM00860">
    <property type="entry name" value="SMI1_KNR4"/>
    <property type="match status" value="1"/>
</dbReference>
<reference evidence="2 3" key="1">
    <citation type="journal article" date="2020" name="Microbiol. Resour. Announc.">
        <title>Complete genome sequence of Pseudomonas otitidis strain MrB4, isolated from Lake Biwa in Japan.</title>
        <authorList>
            <person name="Miyazaki K."/>
            <person name="Hase E."/>
            <person name="Maruya T."/>
        </authorList>
    </citation>
    <scope>NUCLEOTIDE SEQUENCE [LARGE SCALE GENOMIC DNA]</scope>
    <source>
        <strain evidence="2 3">MrB4</strain>
    </source>
</reference>
<accession>A0A679GP47</accession>
<dbReference type="RefSeq" id="WP_172433054.1">
    <property type="nucleotide sequence ID" value="NZ_AP022642.1"/>
</dbReference>
<evidence type="ECO:0000259" key="1">
    <source>
        <dbReference type="SMART" id="SM00860"/>
    </source>
</evidence>
<evidence type="ECO:0000313" key="2">
    <source>
        <dbReference type="EMBL" id="BCA27814.1"/>
    </source>
</evidence>
<name>A0A679GP47_9GAMM</name>
<dbReference type="AlphaFoldDB" id="A0A679GP47"/>